<protein>
    <submittedName>
        <fullName evidence="1">Uncharacterized protein</fullName>
    </submittedName>
</protein>
<accession>A0A2P2LWI7</accession>
<name>A0A2P2LWI7_RHIMU</name>
<reference evidence="1" key="1">
    <citation type="submission" date="2018-02" db="EMBL/GenBank/DDBJ databases">
        <title>Rhizophora mucronata_Transcriptome.</title>
        <authorList>
            <person name="Meera S.P."/>
            <person name="Sreeshan A."/>
            <person name="Augustine A."/>
        </authorList>
    </citation>
    <scope>NUCLEOTIDE SEQUENCE</scope>
    <source>
        <tissue evidence="1">Leaf</tissue>
    </source>
</reference>
<dbReference type="EMBL" id="GGEC01041833">
    <property type="protein sequence ID" value="MBX22317.1"/>
    <property type="molecule type" value="Transcribed_RNA"/>
</dbReference>
<sequence length="35" mass="4234">MHKILISAEKEKIMWQTCIPYKELIITLIHVFLLH</sequence>
<proteinExistence type="predicted"/>
<evidence type="ECO:0000313" key="1">
    <source>
        <dbReference type="EMBL" id="MBX22317.1"/>
    </source>
</evidence>
<dbReference type="AlphaFoldDB" id="A0A2P2LWI7"/>
<organism evidence="1">
    <name type="scientific">Rhizophora mucronata</name>
    <name type="common">Asiatic mangrove</name>
    <dbReference type="NCBI Taxonomy" id="61149"/>
    <lineage>
        <taxon>Eukaryota</taxon>
        <taxon>Viridiplantae</taxon>
        <taxon>Streptophyta</taxon>
        <taxon>Embryophyta</taxon>
        <taxon>Tracheophyta</taxon>
        <taxon>Spermatophyta</taxon>
        <taxon>Magnoliopsida</taxon>
        <taxon>eudicotyledons</taxon>
        <taxon>Gunneridae</taxon>
        <taxon>Pentapetalae</taxon>
        <taxon>rosids</taxon>
        <taxon>fabids</taxon>
        <taxon>Malpighiales</taxon>
        <taxon>Rhizophoraceae</taxon>
        <taxon>Rhizophora</taxon>
    </lineage>
</organism>